<keyword evidence="7" id="KW-0997">Cell inner membrane</keyword>
<sequence length="147" mass="16084">MAMSGGKDDGSPMMEMNTTPLIDVMLVLLIMFIITIPVATHSVDIDLPQPDPNPPPIDQVDPIKNKIVLTQTGEILWNGDAINDGQLVRNLEETKAFEVEPELQFEPEPLASYDLSAKVLNIIKASGVSKFGFVGNEKYRTFNKAGA</sequence>
<keyword evidence="5 12" id="KW-0813">Transport</keyword>
<keyword evidence="9 12" id="KW-0653">Protein transport</keyword>
<dbReference type="GO" id="GO:0005886">
    <property type="term" value="C:plasma membrane"/>
    <property type="evidence" value="ECO:0007669"/>
    <property type="project" value="UniProtKB-SubCell"/>
</dbReference>
<comment type="caution">
    <text evidence="14">The sequence shown here is derived from an EMBL/GenBank/DDBJ whole genome shotgun (WGS) entry which is preliminary data.</text>
</comment>
<dbReference type="InterPro" id="IPR003400">
    <property type="entry name" value="ExbD"/>
</dbReference>
<accession>A0A6L7GHM5</accession>
<proteinExistence type="inferred from homology"/>
<reference evidence="14 15" key="1">
    <citation type="submission" date="2019-12" db="EMBL/GenBank/DDBJ databases">
        <title>Genomic-based taxomic classification of the family Erythrobacteraceae.</title>
        <authorList>
            <person name="Xu L."/>
        </authorList>
    </citation>
    <scope>NUCLEOTIDE SEQUENCE [LARGE SCALE GENOMIC DNA]</scope>
    <source>
        <strain evidence="14 15">KCTC 52259</strain>
    </source>
</reference>
<dbReference type="PANTHER" id="PTHR30558:SF12">
    <property type="entry name" value="BIOPOLYMER TRANSPORT PROTEIN EXBD"/>
    <property type="match status" value="1"/>
</dbReference>
<dbReference type="EMBL" id="WTYU01000002">
    <property type="protein sequence ID" value="MXP15080.1"/>
    <property type="molecule type" value="Genomic_DNA"/>
</dbReference>
<evidence type="ECO:0000256" key="2">
    <source>
        <dbReference type="ARBA" id="ARBA00004249"/>
    </source>
</evidence>
<comment type="subcellular location">
    <subcellularLocation>
        <location evidence="2">Cell inner membrane</location>
        <topology evidence="2">Single-pass type II membrane protein</topology>
    </subcellularLocation>
    <subcellularLocation>
        <location evidence="12">Cell membrane</location>
        <topology evidence="12">Single-pass type II membrane protein</topology>
    </subcellularLocation>
</comment>
<evidence type="ECO:0000256" key="11">
    <source>
        <dbReference type="ARBA" id="ARBA00023136"/>
    </source>
</evidence>
<comment type="similarity">
    <text evidence="3 12">Belongs to the ExbD/TolR family.</text>
</comment>
<keyword evidence="15" id="KW-1185">Reference proteome</keyword>
<keyword evidence="11 13" id="KW-0472">Membrane</keyword>
<dbReference type="RefSeq" id="WP_160601654.1">
    <property type="nucleotide sequence ID" value="NZ_WTYU01000002.1"/>
</dbReference>
<protein>
    <submittedName>
        <fullName evidence="14">Biopolymer transporter ExbD</fullName>
    </submittedName>
</protein>
<evidence type="ECO:0000256" key="7">
    <source>
        <dbReference type="ARBA" id="ARBA00022519"/>
    </source>
</evidence>
<name>A0A6L7GHM5_9SPHN</name>
<evidence type="ECO:0000256" key="13">
    <source>
        <dbReference type="SAM" id="Phobius"/>
    </source>
</evidence>
<evidence type="ECO:0000256" key="4">
    <source>
        <dbReference type="ARBA" id="ARBA00011471"/>
    </source>
</evidence>
<evidence type="ECO:0000256" key="12">
    <source>
        <dbReference type="RuleBase" id="RU003879"/>
    </source>
</evidence>
<feature type="transmembrane region" description="Helical" evidence="13">
    <location>
        <begin position="21"/>
        <end position="40"/>
    </location>
</feature>
<evidence type="ECO:0000313" key="14">
    <source>
        <dbReference type="EMBL" id="MXP15080.1"/>
    </source>
</evidence>
<dbReference type="AlphaFoldDB" id="A0A6L7GHM5"/>
<organism evidence="14 15">
    <name type="scientific">Allopontixanthobacter confluentis</name>
    <dbReference type="NCBI Taxonomy" id="1849021"/>
    <lineage>
        <taxon>Bacteria</taxon>
        <taxon>Pseudomonadati</taxon>
        <taxon>Pseudomonadota</taxon>
        <taxon>Alphaproteobacteria</taxon>
        <taxon>Sphingomonadales</taxon>
        <taxon>Erythrobacteraceae</taxon>
        <taxon>Allopontixanthobacter</taxon>
    </lineage>
</organism>
<keyword evidence="8 12" id="KW-0812">Transmembrane</keyword>
<evidence type="ECO:0000256" key="3">
    <source>
        <dbReference type="ARBA" id="ARBA00005811"/>
    </source>
</evidence>
<gene>
    <name evidence="14" type="ORF">GRI44_10000</name>
</gene>
<comment type="function">
    <text evidence="1">Involved in the TonB-dependent energy-dependent transport of various receptor-bound substrates.</text>
</comment>
<evidence type="ECO:0000313" key="15">
    <source>
        <dbReference type="Proteomes" id="UP000473531"/>
    </source>
</evidence>
<dbReference type="PANTHER" id="PTHR30558">
    <property type="entry name" value="EXBD MEMBRANE COMPONENT OF PMF-DRIVEN MACROMOLECULE IMPORT SYSTEM"/>
    <property type="match status" value="1"/>
</dbReference>
<dbReference type="GO" id="GO:0022857">
    <property type="term" value="F:transmembrane transporter activity"/>
    <property type="evidence" value="ECO:0007669"/>
    <property type="project" value="InterPro"/>
</dbReference>
<keyword evidence="10 13" id="KW-1133">Transmembrane helix</keyword>
<evidence type="ECO:0000256" key="6">
    <source>
        <dbReference type="ARBA" id="ARBA00022475"/>
    </source>
</evidence>
<evidence type="ECO:0000256" key="1">
    <source>
        <dbReference type="ARBA" id="ARBA00003540"/>
    </source>
</evidence>
<dbReference type="OrthoDB" id="9798629at2"/>
<comment type="subunit">
    <text evidence="4">The accessory proteins ExbB and ExbD seem to form a complex with TonB.</text>
</comment>
<evidence type="ECO:0000256" key="9">
    <source>
        <dbReference type="ARBA" id="ARBA00022927"/>
    </source>
</evidence>
<evidence type="ECO:0000256" key="5">
    <source>
        <dbReference type="ARBA" id="ARBA00022448"/>
    </source>
</evidence>
<evidence type="ECO:0000256" key="8">
    <source>
        <dbReference type="ARBA" id="ARBA00022692"/>
    </source>
</evidence>
<dbReference type="GO" id="GO:0015031">
    <property type="term" value="P:protein transport"/>
    <property type="evidence" value="ECO:0007669"/>
    <property type="project" value="UniProtKB-KW"/>
</dbReference>
<dbReference type="Pfam" id="PF02472">
    <property type="entry name" value="ExbD"/>
    <property type="match status" value="1"/>
</dbReference>
<keyword evidence="6" id="KW-1003">Cell membrane</keyword>
<dbReference type="Proteomes" id="UP000473531">
    <property type="component" value="Unassembled WGS sequence"/>
</dbReference>
<evidence type="ECO:0000256" key="10">
    <source>
        <dbReference type="ARBA" id="ARBA00022989"/>
    </source>
</evidence>